<protein>
    <submittedName>
        <fullName evidence="1">Uncharacterized protein</fullName>
    </submittedName>
</protein>
<gene>
    <name evidence="1" type="ORF">MJO28_001961</name>
</gene>
<comment type="caution">
    <text evidence="1">The sequence shown here is derived from an EMBL/GenBank/DDBJ whole genome shotgun (WGS) entry which is preliminary data.</text>
</comment>
<reference evidence="2" key="2">
    <citation type="journal article" date="2018" name="Mol. Plant Microbe Interact.">
        <title>Genome sequence resources for the wheat stripe rust pathogen (Puccinia striiformis f. sp. tritici) and the barley stripe rust pathogen (Puccinia striiformis f. sp. hordei).</title>
        <authorList>
            <person name="Xia C."/>
            <person name="Wang M."/>
            <person name="Yin C."/>
            <person name="Cornejo O.E."/>
            <person name="Hulbert S.H."/>
            <person name="Chen X."/>
        </authorList>
    </citation>
    <scope>NUCLEOTIDE SEQUENCE [LARGE SCALE GENOMIC DNA]</scope>
    <source>
        <strain evidence="2">93-210</strain>
    </source>
</reference>
<sequence>MRHRQRPVVSIKPFPQALRVLIPLQAQRQTESIDVHPASIVTVPKASAPRSRIIKSDLVRSITRIPDEAFPVSLPPSSDRTEQKNPSKNQQIRYRLTIIYRSIRK</sequence>
<evidence type="ECO:0000313" key="2">
    <source>
        <dbReference type="Proteomes" id="UP001060170"/>
    </source>
</evidence>
<reference evidence="2" key="1">
    <citation type="journal article" date="2018" name="BMC Genomics">
        <title>Genomic insights into host adaptation between the wheat stripe rust pathogen (Puccinia striiformis f. sp. tritici) and the barley stripe rust pathogen (Puccinia striiformis f. sp. hordei).</title>
        <authorList>
            <person name="Xia C."/>
            <person name="Wang M."/>
            <person name="Yin C."/>
            <person name="Cornejo O.E."/>
            <person name="Hulbert S.H."/>
            <person name="Chen X."/>
        </authorList>
    </citation>
    <scope>NUCLEOTIDE SEQUENCE [LARGE SCALE GENOMIC DNA]</scope>
    <source>
        <strain evidence="2">93-210</strain>
    </source>
</reference>
<evidence type="ECO:0000313" key="1">
    <source>
        <dbReference type="EMBL" id="KAI7961472.1"/>
    </source>
</evidence>
<reference evidence="1 2" key="3">
    <citation type="journal article" date="2022" name="Microbiol. Spectr.">
        <title>Folding features and dynamics of 3D genome architecture in plant fungal pathogens.</title>
        <authorList>
            <person name="Xia C."/>
        </authorList>
    </citation>
    <scope>NUCLEOTIDE SEQUENCE [LARGE SCALE GENOMIC DNA]</scope>
    <source>
        <strain evidence="1 2">93-210</strain>
    </source>
</reference>
<dbReference type="Proteomes" id="UP001060170">
    <property type="component" value="Chromosome 2"/>
</dbReference>
<dbReference type="EMBL" id="CM045866">
    <property type="protein sequence ID" value="KAI7961472.1"/>
    <property type="molecule type" value="Genomic_DNA"/>
</dbReference>
<accession>A0ACC0EVJ7</accession>
<keyword evidence="2" id="KW-1185">Reference proteome</keyword>
<name>A0ACC0EVJ7_9BASI</name>
<organism evidence="1 2">
    <name type="scientific">Puccinia striiformis f. sp. tritici</name>
    <dbReference type="NCBI Taxonomy" id="168172"/>
    <lineage>
        <taxon>Eukaryota</taxon>
        <taxon>Fungi</taxon>
        <taxon>Dikarya</taxon>
        <taxon>Basidiomycota</taxon>
        <taxon>Pucciniomycotina</taxon>
        <taxon>Pucciniomycetes</taxon>
        <taxon>Pucciniales</taxon>
        <taxon>Pucciniaceae</taxon>
        <taxon>Puccinia</taxon>
    </lineage>
</organism>
<proteinExistence type="predicted"/>